<reference evidence="3" key="1">
    <citation type="journal article" date="2013" name="Nature">
        <title>Pan genome of the phytoplankton Emiliania underpins its global distribution.</title>
        <authorList>
            <person name="Read B.A."/>
            <person name="Kegel J."/>
            <person name="Klute M.J."/>
            <person name="Kuo A."/>
            <person name="Lefebvre S.C."/>
            <person name="Maumus F."/>
            <person name="Mayer C."/>
            <person name="Miller J."/>
            <person name="Monier A."/>
            <person name="Salamov A."/>
            <person name="Young J."/>
            <person name="Aguilar M."/>
            <person name="Claverie J.M."/>
            <person name="Frickenhaus S."/>
            <person name="Gonzalez K."/>
            <person name="Herman E.K."/>
            <person name="Lin Y.C."/>
            <person name="Napier J."/>
            <person name="Ogata H."/>
            <person name="Sarno A.F."/>
            <person name="Shmutz J."/>
            <person name="Schroeder D."/>
            <person name="de Vargas C."/>
            <person name="Verret F."/>
            <person name="von Dassow P."/>
            <person name="Valentin K."/>
            <person name="Van de Peer Y."/>
            <person name="Wheeler G."/>
            <person name="Dacks J.B."/>
            <person name="Delwiche C.F."/>
            <person name="Dyhrman S.T."/>
            <person name="Glockner G."/>
            <person name="John U."/>
            <person name="Richards T."/>
            <person name="Worden A.Z."/>
            <person name="Zhang X."/>
            <person name="Grigoriev I.V."/>
            <person name="Allen A.E."/>
            <person name="Bidle K."/>
            <person name="Borodovsky M."/>
            <person name="Bowler C."/>
            <person name="Brownlee C."/>
            <person name="Cock J.M."/>
            <person name="Elias M."/>
            <person name="Gladyshev V.N."/>
            <person name="Groth M."/>
            <person name="Guda C."/>
            <person name="Hadaegh A."/>
            <person name="Iglesias-Rodriguez M.D."/>
            <person name="Jenkins J."/>
            <person name="Jones B.M."/>
            <person name="Lawson T."/>
            <person name="Leese F."/>
            <person name="Lindquist E."/>
            <person name="Lobanov A."/>
            <person name="Lomsadze A."/>
            <person name="Malik S.B."/>
            <person name="Marsh M.E."/>
            <person name="Mackinder L."/>
            <person name="Mock T."/>
            <person name="Mueller-Roeber B."/>
            <person name="Pagarete A."/>
            <person name="Parker M."/>
            <person name="Probert I."/>
            <person name="Quesneville H."/>
            <person name="Raines C."/>
            <person name="Rensing S.A."/>
            <person name="Riano-Pachon D.M."/>
            <person name="Richier S."/>
            <person name="Rokitta S."/>
            <person name="Shiraiwa Y."/>
            <person name="Soanes D.M."/>
            <person name="van der Giezen M."/>
            <person name="Wahlund T.M."/>
            <person name="Williams B."/>
            <person name="Wilson W."/>
            <person name="Wolfe G."/>
            <person name="Wurch L.L."/>
        </authorList>
    </citation>
    <scope>NUCLEOTIDE SEQUENCE</scope>
</reference>
<reference evidence="2" key="2">
    <citation type="submission" date="2024-10" db="UniProtKB">
        <authorList>
            <consortium name="EnsemblProtists"/>
        </authorList>
    </citation>
    <scope>IDENTIFICATION</scope>
</reference>
<accession>A0A0D3KS76</accession>
<dbReference type="AlphaFoldDB" id="A0A0D3KS76"/>
<feature type="compositionally biased region" description="Basic residues" evidence="1">
    <location>
        <begin position="77"/>
        <end position="88"/>
    </location>
</feature>
<sequence>MQGARAEAGAALAARLQRPASALERRDSGRDDRPAVRPLPRRRLPPALRVARGLPAAAEALSVRRAGREHACGGGRGARRRGGGRGRVRGPDGAGRGVGECAARAGDGDRGDDPGADPARRRAVRRPARLPARFGADARRHAVGRAAASGGVVLGGPDQGARRASRDPGRPRRGGRRRRGGGLPRREL</sequence>
<keyword evidence="3" id="KW-1185">Reference proteome</keyword>
<feature type="region of interest" description="Disordered" evidence="1">
    <location>
        <begin position="1"/>
        <end position="188"/>
    </location>
</feature>
<dbReference type="PaxDb" id="2903-EOD38611"/>
<proteinExistence type="predicted"/>
<feature type="compositionally biased region" description="Low complexity" evidence="1">
    <location>
        <begin position="45"/>
        <end position="58"/>
    </location>
</feature>
<name>A0A0D3KS76_EMIH1</name>
<feature type="compositionally biased region" description="Basic and acidic residues" evidence="1">
    <location>
        <begin position="160"/>
        <end position="170"/>
    </location>
</feature>
<feature type="compositionally biased region" description="Basic and acidic residues" evidence="1">
    <location>
        <begin position="23"/>
        <end position="35"/>
    </location>
</feature>
<feature type="compositionally biased region" description="Low complexity" evidence="1">
    <location>
        <begin position="1"/>
        <end position="22"/>
    </location>
</feature>
<evidence type="ECO:0000313" key="2">
    <source>
        <dbReference type="EnsemblProtists" id="EOD38611"/>
    </source>
</evidence>
<protein>
    <submittedName>
        <fullName evidence="2">Uncharacterized protein</fullName>
    </submittedName>
</protein>
<dbReference type="EnsemblProtists" id="EOD38611">
    <property type="protein sequence ID" value="EOD38611"/>
    <property type="gene ID" value="EMIHUDRAFT_454626"/>
</dbReference>
<organism evidence="2 3">
    <name type="scientific">Emiliania huxleyi (strain CCMP1516)</name>
    <dbReference type="NCBI Taxonomy" id="280463"/>
    <lineage>
        <taxon>Eukaryota</taxon>
        <taxon>Haptista</taxon>
        <taxon>Haptophyta</taxon>
        <taxon>Prymnesiophyceae</taxon>
        <taxon>Isochrysidales</taxon>
        <taxon>Noelaerhabdaceae</taxon>
        <taxon>Emiliania</taxon>
    </lineage>
</organism>
<dbReference type="Proteomes" id="UP000013827">
    <property type="component" value="Unassembled WGS sequence"/>
</dbReference>
<evidence type="ECO:0000256" key="1">
    <source>
        <dbReference type="SAM" id="MobiDB-lite"/>
    </source>
</evidence>
<feature type="compositionally biased region" description="Basic residues" evidence="1">
    <location>
        <begin position="171"/>
        <end position="180"/>
    </location>
</feature>
<evidence type="ECO:0000313" key="3">
    <source>
        <dbReference type="Proteomes" id="UP000013827"/>
    </source>
</evidence>